<name>A0A220VGA8_9GAMM</name>
<dbReference type="InterPro" id="IPR021329">
    <property type="entry name" value="DUF2938"/>
</dbReference>
<dbReference type="Pfam" id="PF11158">
    <property type="entry name" value="DUF2938"/>
    <property type="match status" value="1"/>
</dbReference>
<evidence type="ECO:0000256" key="1">
    <source>
        <dbReference type="SAM" id="Phobius"/>
    </source>
</evidence>
<feature type="transmembrane region" description="Helical" evidence="1">
    <location>
        <begin position="111"/>
        <end position="130"/>
    </location>
</feature>
<evidence type="ECO:0008006" key="4">
    <source>
        <dbReference type="Google" id="ProtNLM"/>
    </source>
</evidence>
<sequence length="177" mass="20338">MLKFENIAFNNIRSILILSIFIGIIATIIFDLYSIILNFTFNIHDPINMNLLGRWIGYLIKGDMIFHNIPQLIPIKYELALGWISHYLTGILVSLFFLIALKFSKKSHSNLAIFSISILFGWFLMIVPFTVMMPVMGGGYFASSTPNPEFIRWLVFFSHSIFGLGLFVGYKICKRLQ</sequence>
<gene>
    <name evidence="2" type="ORF">CF386_09865</name>
</gene>
<keyword evidence="1" id="KW-1133">Transmembrane helix</keyword>
<keyword evidence="3" id="KW-1185">Reference proteome</keyword>
<dbReference type="Proteomes" id="UP000242175">
    <property type="component" value="Chromosome small"/>
</dbReference>
<proteinExistence type="predicted"/>
<dbReference type="AlphaFoldDB" id="A0A220VGA8"/>
<keyword evidence="1" id="KW-0472">Membrane</keyword>
<feature type="transmembrane region" description="Helical" evidence="1">
    <location>
        <begin position="12"/>
        <end position="36"/>
    </location>
</feature>
<protein>
    <recommendedName>
        <fullName evidence="4">DUF2938 domain-containing protein</fullName>
    </recommendedName>
</protein>
<dbReference type="EMBL" id="CP022356">
    <property type="protein sequence ID" value="ASK79359.1"/>
    <property type="molecule type" value="Genomic_DNA"/>
</dbReference>
<feature type="transmembrane region" description="Helical" evidence="1">
    <location>
        <begin position="150"/>
        <end position="170"/>
    </location>
</feature>
<dbReference type="KEGG" id="pmai:CF386_09865"/>
<evidence type="ECO:0000313" key="3">
    <source>
        <dbReference type="Proteomes" id="UP000242175"/>
    </source>
</evidence>
<keyword evidence="1" id="KW-0812">Transmembrane</keyword>
<reference evidence="2 3" key="1">
    <citation type="journal article" date="2016" name="Int. J. Syst. Evol. Microbiol.">
        <title>Paraphotobacterium marinum gen. nov., sp. nov., a member of the family Vibrionaceae, isolated from surface seawater.</title>
        <authorList>
            <person name="Huang Z."/>
            <person name="Dong C."/>
            <person name="Shao Z."/>
        </authorList>
    </citation>
    <scope>NUCLEOTIDE SEQUENCE [LARGE SCALE GENOMIC DNA]</scope>
    <source>
        <strain evidence="2 3">NSCS20N07D</strain>
    </source>
</reference>
<organism evidence="2 3">
    <name type="scientific">Paraphotobacterium marinum</name>
    <dbReference type="NCBI Taxonomy" id="1755811"/>
    <lineage>
        <taxon>Bacteria</taxon>
        <taxon>Pseudomonadati</taxon>
        <taxon>Pseudomonadota</taxon>
        <taxon>Gammaproteobacteria</taxon>
        <taxon>Vibrionales</taxon>
        <taxon>Vibrionaceae</taxon>
        <taxon>Paraphotobacterium</taxon>
    </lineage>
</organism>
<dbReference type="RefSeq" id="WP_089074267.1">
    <property type="nucleotide sequence ID" value="NZ_CBCSAM010000004.1"/>
</dbReference>
<evidence type="ECO:0000313" key="2">
    <source>
        <dbReference type="EMBL" id="ASK79359.1"/>
    </source>
</evidence>
<feature type="transmembrane region" description="Helical" evidence="1">
    <location>
        <begin position="80"/>
        <end position="99"/>
    </location>
</feature>
<accession>A0A220VGA8</accession>
<dbReference type="OrthoDB" id="9812539at2"/>